<accession>A0A1I5SFM3</accession>
<name>A0A1I5SFM3_9SPHN</name>
<dbReference type="EMBL" id="FOXP01000005">
    <property type="protein sequence ID" value="SFP69502.1"/>
    <property type="molecule type" value="Genomic_DNA"/>
</dbReference>
<dbReference type="InterPro" id="IPR013088">
    <property type="entry name" value="Znf_NHR/GATA"/>
</dbReference>
<gene>
    <name evidence="2" type="ORF">SAMN04488241_105197</name>
</gene>
<feature type="compositionally biased region" description="Basic and acidic residues" evidence="1">
    <location>
        <begin position="47"/>
        <end position="61"/>
    </location>
</feature>
<dbReference type="GO" id="GO:0008270">
    <property type="term" value="F:zinc ion binding"/>
    <property type="evidence" value="ECO:0007669"/>
    <property type="project" value="InterPro"/>
</dbReference>
<dbReference type="OrthoDB" id="9809663at2"/>
<feature type="region of interest" description="Disordered" evidence="1">
    <location>
        <begin position="39"/>
        <end position="61"/>
    </location>
</feature>
<reference evidence="2 3" key="1">
    <citation type="submission" date="2016-10" db="EMBL/GenBank/DDBJ databases">
        <authorList>
            <person name="de Groot N.N."/>
        </authorList>
    </citation>
    <scope>NUCLEOTIDE SEQUENCE [LARGE SCALE GENOMIC DNA]</scope>
    <source>
        <strain evidence="2 3">CGMCC 1.9113</strain>
    </source>
</reference>
<dbReference type="STRING" id="634430.SAMN04488241_105197"/>
<evidence type="ECO:0000313" key="2">
    <source>
        <dbReference type="EMBL" id="SFP69502.1"/>
    </source>
</evidence>
<dbReference type="InterPro" id="IPR005584">
    <property type="entry name" value="DNA_gyrase_inhibitor_YacG"/>
</dbReference>
<dbReference type="Proteomes" id="UP000199586">
    <property type="component" value="Unassembled WGS sequence"/>
</dbReference>
<protein>
    <recommendedName>
        <fullName evidence="4">DNA gyrase inhibitor YacG</fullName>
    </recommendedName>
</protein>
<dbReference type="AlphaFoldDB" id="A0A1I5SFM3"/>
<evidence type="ECO:0008006" key="4">
    <source>
        <dbReference type="Google" id="ProtNLM"/>
    </source>
</evidence>
<proteinExistence type="predicted"/>
<keyword evidence="3" id="KW-1185">Reference proteome</keyword>
<dbReference type="Pfam" id="PF03884">
    <property type="entry name" value="YacG"/>
    <property type="match status" value="1"/>
</dbReference>
<dbReference type="Gene3D" id="3.30.50.10">
    <property type="entry name" value="Erythroid Transcription Factor GATA-1, subunit A"/>
    <property type="match status" value="1"/>
</dbReference>
<dbReference type="GO" id="GO:0006355">
    <property type="term" value="P:regulation of DNA-templated transcription"/>
    <property type="evidence" value="ECO:0007669"/>
    <property type="project" value="InterPro"/>
</dbReference>
<sequence length="61" mass="6736">MTATACPICGEPAAPDVRPFCSARHRDRDLLQWLGEGYRLPGGPALDAEREDGLDKPRDRD</sequence>
<evidence type="ECO:0000256" key="1">
    <source>
        <dbReference type="SAM" id="MobiDB-lite"/>
    </source>
</evidence>
<dbReference type="RefSeq" id="WP_093333121.1">
    <property type="nucleotide sequence ID" value="NZ_FOXP01000005.1"/>
</dbReference>
<evidence type="ECO:0000313" key="3">
    <source>
        <dbReference type="Proteomes" id="UP000199586"/>
    </source>
</evidence>
<organism evidence="2 3">
    <name type="scientific">Sphingomonas rubra</name>
    <dbReference type="NCBI Taxonomy" id="634430"/>
    <lineage>
        <taxon>Bacteria</taxon>
        <taxon>Pseudomonadati</taxon>
        <taxon>Pseudomonadota</taxon>
        <taxon>Alphaproteobacteria</taxon>
        <taxon>Sphingomonadales</taxon>
        <taxon>Sphingomonadaceae</taxon>
        <taxon>Sphingomonas</taxon>
    </lineage>
</organism>
<dbReference type="SUPFAM" id="SSF57716">
    <property type="entry name" value="Glucocorticoid receptor-like (DNA-binding domain)"/>
    <property type="match status" value="1"/>
</dbReference>